<evidence type="ECO:0000313" key="14">
    <source>
        <dbReference type="EMBL" id="MFK2915849.1"/>
    </source>
</evidence>
<name>A0ABW8JYX3_9GAMM</name>
<sequence>MRWRRSLYAAAWNNHPILPLSGEYVESHSFLNAALVFLLATVIAVPLTKRFRLGAVLGFLLAGMAIGPQVLGLVSDTEGVATISEFGVVLMLFVIGLELSPQRLWVMRRSVFGAGLLQVLSCGLAIGLACYYLFGLTANASAIVGGSLALSSTAFGLQILAERKEAGSAYGRQTFAILLFQDLAAIPLIAMVPLLASSASPHGLDPRAILQTVGAIVAVVVGGRYLLRPVFRFVARANAQEVSTATALLVVLGTAWLMEEVGVSSTLGAFLAGVLLADSEYRHELESHIEPFKGLLLGLFFISVGMSMDVALLLHKPLLVLGLTLAVLAVKALLLWPLGRIVGALNNADTLRMVVLLACGGEFAFVVLKQAAEQRLIGDSLQSLIVLAITLSMAVTPLLVAVIAKLIDVKAKKPEREYDTIETDAPRVIIAGFGRVGQIVGRVLRAQRIPFVALESSVEQMDTLRRFNNTSLFFGDPARPDLLRAAQADQAEVFVLATDDPEANLRIARLVRRQYPHLKIIARARNRQHVFRLMDLGVEEPVRETFHSSLKMTRKTLEALGLSSELAADRVERFRQHDVKLLKAQYLVYDDETRLVQTSKEALNDLLHLFDADEEPTAKQELEQPPAELLRDQS</sequence>
<feature type="transmembrane region" description="Helical" evidence="12">
    <location>
        <begin position="29"/>
        <end position="47"/>
    </location>
</feature>
<evidence type="ECO:0000256" key="9">
    <source>
        <dbReference type="ARBA" id="ARBA00023065"/>
    </source>
</evidence>
<dbReference type="Gene3D" id="1.20.1530.20">
    <property type="match status" value="1"/>
</dbReference>
<dbReference type="InterPro" id="IPR003148">
    <property type="entry name" value="RCK_N"/>
</dbReference>
<dbReference type="SUPFAM" id="SSF51735">
    <property type="entry name" value="NAD(P)-binding Rossmann-fold domains"/>
    <property type="match status" value="1"/>
</dbReference>
<reference evidence="14 15" key="1">
    <citation type="submission" date="2020-10" db="EMBL/GenBank/DDBJ databases">
        <title>Phylogeny of dyella-like bacteria.</title>
        <authorList>
            <person name="Fu J."/>
        </authorList>
    </citation>
    <scope>NUCLEOTIDE SEQUENCE [LARGE SCALE GENOMIC DNA]</scope>
    <source>
        <strain evidence="14 15">BB4</strain>
    </source>
</reference>
<feature type="transmembrane region" description="Helical" evidence="12">
    <location>
        <begin position="384"/>
        <end position="407"/>
    </location>
</feature>
<dbReference type="EMBL" id="JADIKD010000005">
    <property type="protein sequence ID" value="MFK2915849.1"/>
    <property type="molecule type" value="Genomic_DNA"/>
</dbReference>
<evidence type="ECO:0000256" key="5">
    <source>
        <dbReference type="ARBA" id="ARBA00022538"/>
    </source>
</evidence>
<comment type="similarity">
    <text evidence="2">Belongs to the monovalent cation:proton antiporter 2 (CPA2) transporter (TC 2.A.37) family.</text>
</comment>
<keyword evidence="4" id="KW-0050">Antiport</keyword>
<feature type="transmembrane region" description="Helical" evidence="12">
    <location>
        <begin position="320"/>
        <end position="339"/>
    </location>
</feature>
<evidence type="ECO:0000256" key="11">
    <source>
        <dbReference type="SAM" id="MobiDB-lite"/>
    </source>
</evidence>
<keyword evidence="6 12" id="KW-0812">Transmembrane</keyword>
<dbReference type="PANTHER" id="PTHR46157:SF4">
    <property type="entry name" value="K(+) EFFLUX ANTIPORTER 3, CHLOROPLASTIC"/>
    <property type="match status" value="1"/>
</dbReference>
<keyword evidence="3" id="KW-0813">Transport</keyword>
<dbReference type="InterPro" id="IPR004771">
    <property type="entry name" value="K/H_exchanger"/>
</dbReference>
<evidence type="ECO:0000256" key="12">
    <source>
        <dbReference type="SAM" id="Phobius"/>
    </source>
</evidence>
<feature type="transmembrane region" description="Helical" evidence="12">
    <location>
        <begin position="111"/>
        <end position="134"/>
    </location>
</feature>
<keyword evidence="9" id="KW-0406">Ion transport</keyword>
<keyword evidence="15" id="KW-1185">Reference proteome</keyword>
<organism evidence="14 15">
    <name type="scientific">Dyella koreensis</name>
    <dbReference type="NCBI Taxonomy" id="311235"/>
    <lineage>
        <taxon>Bacteria</taxon>
        <taxon>Pseudomonadati</taxon>
        <taxon>Pseudomonadota</taxon>
        <taxon>Gammaproteobacteria</taxon>
        <taxon>Lysobacterales</taxon>
        <taxon>Rhodanobacteraceae</taxon>
        <taxon>Dyella</taxon>
    </lineage>
</organism>
<evidence type="ECO:0000259" key="13">
    <source>
        <dbReference type="PROSITE" id="PS51201"/>
    </source>
</evidence>
<feature type="transmembrane region" description="Helical" evidence="12">
    <location>
        <begin position="140"/>
        <end position="161"/>
    </location>
</feature>
<comment type="subcellular location">
    <subcellularLocation>
        <location evidence="1">Membrane</location>
        <topology evidence="1">Multi-pass membrane protein</topology>
    </subcellularLocation>
</comment>
<feature type="transmembrane region" description="Helical" evidence="12">
    <location>
        <begin position="351"/>
        <end position="372"/>
    </location>
</feature>
<comment type="caution">
    <text evidence="14">The sequence shown here is derived from an EMBL/GenBank/DDBJ whole genome shotgun (WGS) entry which is preliminary data.</text>
</comment>
<proteinExistence type="inferred from homology"/>
<keyword evidence="10 12" id="KW-0472">Membrane</keyword>
<evidence type="ECO:0000256" key="3">
    <source>
        <dbReference type="ARBA" id="ARBA00022448"/>
    </source>
</evidence>
<feature type="transmembrane region" description="Helical" evidence="12">
    <location>
        <begin position="294"/>
        <end position="314"/>
    </location>
</feature>
<dbReference type="Pfam" id="PF02254">
    <property type="entry name" value="TrkA_N"/>
    <property type="match status" value="1"/>
</dbReference>
<evidence type="ECO:0000256" key="8">
    <source>
        <dbReference type="ARBA" id="ARBA00022989"/>
    </source>
</evidence>
<evidence type="ECO:0000256" key="7">
    <source>
        <dbReference type="ARBA" id="ARBA00022958"/>
    </source>
</evidence>
<dbReference type="Proteomes" id="UP001620408">
    <property type="component" value="Unassembled WGS sequence"/>
</dbReference>
<dbReference type="InterPro" id="IPR006153">
    <property type="entry name" value="Cation/H_exchanger_TM"/>
</dbReference>
<protein>
    <submittedName>
        <fullName evidence="14">Cation:proton antiporter</fullName>
    </submittedName>
</protein>
<feature type="transmembrane region" description="Helical" evidence="12">
    <location>
        <begin position="173"/>
        <end position="196"/>
    </location>
</feature>
<keyword evidence="5" id="KW-0633">Potassium transport</keyword>
<gene>
    <name evidence="14" type="ORF">ISS97_01125</name>
</gene>
<evidence type="ECO:0000256" key="2">
    <source>
        <dbReference type="ARBA" id="ARBA00005551"/>
    </source>
</evidence>
<evidence type="ECO:0000256" key="10">
    <source>
        <dbReference type="ARBA" id="ARBA00023136"/>
    </source>
</evidence>
<feature type="transmembrane region" description="Helical" evidence="12">
    <location>
        <begin position="208"/>
        <end position="227"/>
    </location>
</feature>
<evidence type="ECO:0000313" key="15">
    <source>
        <dbReference type="Proteomes" id="UP001620408"/>
    </source>
</evidence>
<feature type="domain" description="RCK N-terminal" evidence="13">
    <location>
        <begin position="425"/>
        <end position="542"/>
    </location>
</feature>
<dbReference type="PROSITE" id="PS51201">
    <property type="entry name" value="RCK_N"/>
    <property type="match status" value="1"/>
</dbReference>
<accession>A0ABW8JYX3</accession>
<feature type="transmembrane region" description="Helical" evidence="12">
    <location>
        <begin position="54"/>
        <end position="74"/>
    </location>
</feature>
<evidence type="ECO:0000256" key="6">
    <source>
        <dbReference type="ARBA" id="ARBA00022692"/>
    </source>
</evidence>
<feature type="transmembrane region" description="Helical" evidence="12">
    <location>
        <begin position="80"/>
        <end position="99"/>
    </location>
</feature>
<dbReference type="NCBIfam" id="TIGR00932">
    <property type="entry name" value="2a37"/>
    <property type="match status" value="1"/>
</dbReference>
<dbReference type="Pfam" id="PF00999">
    <property type="entry name" value="Na_H_Exchanger"/>
    <property type="match status" value="1"/>
</dbReference>
<dbReference type="InterPro" id="IPR036291">
    <property type="entry name" value="NAD(P)-bd_dom_sf"/>
</dbReference>
<feature type="region of interest" description="Disordered" evidence="11">
    <location>
        <begin position="614"/>
        <end position="634"/>
    </location>
</feature>
<feature type="transmembrane region" description="Helical" evidence="12">
    <location>
        <begin position="263"/>
        <end position="282"/>
    </location>
</feature>
<keyword evidence="8 12" id="KW-1133">Transmembrane helix</keyword>
<dbReference type="InterPro" id="IPR038770">
    <property type="entry name" value="Na+/solute_symporter_sf"/>
</dbReference>
<keyword evidence="7" id="KW-0630">Potassium</keyword>
<evidence type="ECO:0000256" key="1">
    <source>
        <dbReference type="ARBA" id="ARBA00004141"/>
    </source>
</evidence>
<dbReference type="PANTHER" id="PTHR46157">
    <property type="entry name" value="K(+) EFFLUX ANTIPORTER 3, CHLOROPLASTIC"/>
    <property type="match status" value="1"/>
</dbReference>
<dbReference type="Gene3D" id="3.40.50.720">
    <property type="entry name" value="NAD(P)-binding Rossmann-like Domain"/>
    <property type="match status" value="1"/>
</dbReference>
<evidence type="ECO:0000256" key="4">
    <source>
        <dbReference type="ARBA" id="ARBA00022449"/>
    </source>
</evidence>